<dbReference type="Proteomes" id="UP000318288">
    <property type="component" value="Unassembled WGS sequence"/>
</dbReference>
<sequence length="466" mass="50704">MECSSRTTAGDPRSSTSFFAGLDAVRAGAALAVVALHAGTPYLKHSMPGLTWSMRDASSPVVDFVFWSIELMIMPIFLVVAGFFAFQSLKRGTPKSLVSSRARRLLVPLAFGVCFILPLSLYSWVLGWVIEGWVAPVKLRSLKFDGVIDRDLWGLGHLWFLQYLFTYMIVLGVGAVGLDRTSAWRSRLAVSDAAKRIAAIPRRCFLVAAWITVAATVLWFRPNVVWGFQHAFFPVPSKWLYHGLFFAVGVALARVDPKFAWLKSVTPRLAAPAALLAAMTVLMGQWHLAGTNTEFAAAPLSVASGLADLTLAVMTASAALASTLAVIGLAVTYLRRNMVAVQYLAAASFWVYLVHHPILSIVHIDLKWLTPGLAPAVKASIACAVAIGLSLATFEVFARKTRLGRLLGFDWTFPSNEVSDSKQSNDRDTNSDFEREVISIEFTGRSEPPGPSEIPSSDGISTRRAA</sequence>
<feature type="transmembrane region" description="Helical" evidence="2">
    <location>
        <begin position="239"/>
        <end position="257"/>
    </location>
</feature>
<dbReference type="InterPro" id="IPR050623">
    <property type="entry name" value="Glucan_succinyl_AcylTrfase"/>
</dbReference>
<dbReference type="Pfam" id="PF01757">
    <property type="entry name" value="Acyl_transf_3"/>
    <property type="match status" value="1"/>
</dbReference>
<dbReference type="InterPro" id="IPR002656">
    <property type="entry name" value="Acyl_transf_3_dom"/>
</dbReference>
<dbReference type="EMBL" id="SJPW01000008">
    <property type="protein sequence ID" value="TWU46305.1"/>
    <property type="molecule type" value="Genomic_DNA"/>
</dbReference>
<feature type="transmembrane region" description="Helical" evidence="2">
    <location>
        <begin position="343"/>
        <end position="364"/>
    </location>
</feature>
<accession>A0A5C6ECU5</accession>
<feature type="transmembrane region" description="Helical" evidence="2">
    <location>
        <begin position="106"/>
        <end position="130"/>
    </location>
</feature>
<dbReference type="OrthoDB" id="7375713at2"/>
<evidence type="ECO:0000259" key="3">
    <source>
        <dbReference type="Pfam" id="PF01757"/>
    </source>
</evidence>
<protein>
    <submittedName>
        <fullName evidence="4">Glucans biosynthesis protein</fullName>
    </submittedName>
</protein>
<keyword evidence="5" id="KW-1185">Reference proteome</keyword>
<dbReference type="RefSeq" id="WP_146462089.1">
    <property type="nucleotide sequence ID" value="NZ_SJPW01000008.1"/>
</dbReference>
<feature type="transmembrane region" description="Helical" evidence="2">
    <location>
        <begin position="199"/>
        <end position="219"/>
    </location>
</feature>
<feature type="transmembrane region" description="Helical" evidence="2">
    <location>
        <begin position="159"/>
        <end position="178"/>
    </location>
</feature>
<dbReference type="GO" id="GO:0016747">
    <property type="term" value="F:acyltransferase activity, transferring groups other than amino-acyl groups"/>
    <property type="evidence" value="ECO:0007669"/>
    <property type="project" value="InterPro"/>
</dbReference>
<dbReference type="AlphaFoldDB" id="A0A5C6ECU5"/>
<feature type="transmembrane region" description="Helical" evidence="2">
    <location>
        <begin position="64"/>
        <end position="86"/>
    </location>
</feature>
<dbReference type="PANTHER" id="PTHR36927">
    <property type="entry name" value="BLR4337 PROTEIN"/>
    <property type="match status" value="1"/>
</dbReference>
<keyword evidence="2" id="KW-1133">Transmembrane helix</keyword>
<feature type="transmembrane region" description="Helical" evidence="2">
    <location>
        <begin position="376"/>
        <end position="398"/>
    </location>
</feature>
<proteinExistence type="predicted"/>
<evidence type="ECO:0000313" key="5">
    <source>
        <dbReference type="Proteomes" id="UP000318288"/>
    </source>
</evidence>
<feature type="transmembrane region" description="Helical" evidence="2">
    <location>
        <begin position="309"/>
        <end position="331"/>
    </location>
</feature>
<keyword evidence="2" id="KW-0472">Membrane</keyword>
<organism evidence="4 5">
    <name type="scientific">Rubripirellula tenax</name>
    <dbReference type="NCBI Taxonomy" id="2528015"/>
    <lineage>
        <taxon>Bacteria</taxon>
        <taxon>Pseudomonadati</taxon>
        <taxon>Planctomycetota</taxon>
        <taxon>Planctomycetia</taxon>
        <taxon>Pirellulales</taxon>
        <taxon>Pirellulaceae</taxon>
        <taxon>Rubripirellula</taxon>
    </lineage>
</organism>
<gene>
    <name evidence="4" type="ORF">Poly51_57010</name>
</gene>
<keyword evidence="2" id="KW-0812">Transmembrane</keyword>
<feature type="transmembrane region" description="Helical" evidence="2">
    <location>
        <begin position="269"/>
        <end position="289"/>
    </location>
</feature>
<name>A0A5C6ECU5_9BACT</name>
<feature type="region of interest" description="Disordered" evidence="1">
    <location>
        <begin position="441"/>
        <end position="466"/>
    </location>
</feature>
<evidence type="ECO:0000313" key="4">
    <source>
        <dbReference type="EMBL" id="TWU46305.1"/>
    </source>
</evidence>
<comment type="caution">
    <text evidence="4">The sequence shown here is derived from an EMBL/GenBank/DDBJ whole genome shotgun (WGS) entry which is preliminary data.</text>
</comment>
<feature type="transmembrane region" description="Helical" evidence="2">
    <location>
        <begin position="24"/>
        <end position="44"/>
    </location>
</feature>
<evidence type="ECO:0000256" key="2">
    <source>
        <dbReference type="SAM" id="Phobius"/>
    </source>
</evidence>
<feature type="domain" description="Acyltransferase 3" evidence="3">
    <location>
        <begin position="20"/>
        <end position="393"/>
    </location>
</feature>
<reference evidence="4 5" key="1">
    <citation type="submission" date="2019-02" db="EMBL/GenBank/DDBJ databases">
        <title>Deep-cultivation of Planctomycetes and their phenomic and genomic characterization uncovers novel biology.</title>
        <authorList>
            <person name="Wiegand S."/>
            <person name="Jogler M."/>
            <person name="Boedeker C."/>
            <person name="Pinto D."/>
            <person name="Vollmers J."/>
            <person name="Rivas-Marin E."/>
            <person name="Kohn T."/>
            <person name="Peeters S.H."/>
            <person name="Heuer A."/>
            <person name="Rast P."/>
            <person name="Oberbeckmann S."/>
            <person name="Bunk B."/>
            <person name="Jeske O."/>
            <person name="Meyerdierks A."/>
            <person name="Storesund J.E."/>
            <person name="Kallscheuer N."/>
            <person name="Luecker S."/>
            <person name="Lage O.M."/>
            <person name="Pohl T."/>
            <person name="Merkel B.J."/>
            <person name="Hornburger P."/>
            <person name="Mueller R.-W."/>
            <person name="Bruemmer F."/>
            <person name="Labrenz M."/>
            <person name="Spormann A.M."/>
            <person name="Op Den Camp H."/>
            <person name="Overmann J."/>
            <person name="Amann R."/>
            <person name="Jetten M.S.M."/>
            <person name="Mascher T."/>
            <person name="Medema M.H."/>
            <person name="Devos D.P."/>
            <person name="Kaster A.-K."/>
            <person name="Ovreas L."/>
            <person name="Rohde M."/>
            <person name="Galperin M.Y."/>
            <person name="Jogler C."/>
        </authorList>
    </citation>
    <scope>NUCLEOTIDE SEQUENCE [LARGE SCALE GENOMIC DNA]</scope>
    <source>
        <strain evidence="4 5">Poly51</strain>
    </source>
</reference>
<dbReference type="PANTHER" id="PTHR36927:SF1">
    <property type="entry name" value="MDO-LIKE PROTEIN"/>
    <property type="match status" value="1"/>
</dbReference>
<evidence type="ECO:0000256" key="1">
    <source>
        <dbReference type="SAM" id="MobiDB-lite"/>
    </source>
</evidence>